<feature type="domain" description="Chorismate-utilising enzyme C-terminal" evidence="6">
    <location>
        <begin position="402"/>
        <end position="648"/>
    </location>
</feature>
<protein>
    <recommendedName>
        <fullName evidence="2">aminodeoxychorismate synthase</fullName>
        <ecNumber evidence="2">2.6.1.85</ecNumber>
    </recommendedName>
</protein>
<evidence type="ECO:0000259" key="5">
    <source>
        <dbReference type="Pfam" id="PF00117"/>
    </source>
</evidence>
<dbReference type="Gene3D" id="3.40.50.880">
    <property type="match status" value="1"/>
</dbReference>
<feature type="domain" description="Glutamine amidotransferase" evidence="5">
    <location>
        <begin position="3"/>
        <end position="188"/>
    </location>
</feature>
<dbReference type="RefSeq" id="WP_108404310.1">
    <property type="nucleotide sequence ID" value="NZ_CP026948.1"/>
</dbReference>
<dbReference type="KEGG" id="clia:C3E79_07260"/>
<dbReference type="CDD" id="cd01743">
    <property type="entry name" value="GATase1_Anthranilate_Synthase"/>
    <property type="match status" value="1"/>
</dbReference>
<evidence type="ECO:0000313" key="8">
    <source>
        <dbReference type="EMBL" id="AWB84301.1"/>
    </source>
</evidence>
<dbReference type="InterPro" id="IPR006805">
    <property type="entry name" value="Anth_synth_I_N"/>
</dbReference>
<dbReference type="PRINTS" id="PR00097">
    <property type="entry name" value="ANTSNTHASEII"/>
</dbReference>
<dbReference type="Pfam" id="PF00117">
    <property type="entry name" value="GATase"/>
    <property type="match status" value="1"/>
</dbReference>
<evidence type="ECO:0000256" key="2">
    <source>
        <dbReference type="ARBA" id="ARBA00013139"/>
    </source>
</evidence>
<dbReference type="EC" id="2.6.1.85" evidence="2"/>
<dbReference type="InterPro" id="IPR017926">
    <property type="entry name" value="GATASE"/>
</dbReference>
<dbReference type="Proteomes" id="UP000244754">
    <property type="component" value="Chromosome"/>
</dbReference>
<dbReference type="PANTHER" id="PTHR11236:SF18">
    <property type="entry name" value="AMINODEOXYCHORISMATE SYNTHASE"/>
    <property type="match status" value="1"/>
</dbReference>
<dbReference type="GO" id="GO:0008153">
    <property type="term" value="P:4-aminobenzoate biosynthetic process"/>
    <property type="evidence" value="ECO:0007669"/>
    <property type="project" value="TreeGrafter"/>
</dbReference>
<organism evidence="8 9">
    <name type="scientific">Corynebacterium liangguodongii</name>
    <dbReference type="NCBI Taxonomy" id="2079535"/>
    <lineage>
        <taxon>Bacteria</taxon>
        <taxon>Bacillati</taxon>
        <taxon>Actinomycetota</taxon>
        <taxon>Actinomycetes</taxon>
        <taxon>Mycobacteriales</taxon>
        <taxon>Corynebacteriaceae</taxon>
        <taxon>Corynebacterium</taxon>
    </lineage>
</organism>
<dbReference type="InterPro" id="IPR015890">
    <property type="entry name" value="Chorismate_C"/>
</dbReference>
<feature type="domain" description="Anthranilate synthase component I N-terminal" evidence="7">
    <location>
        <begin position="230"/>
        <end position="352"/>
    </location>
</feature>
<dbReference type="InterPro" id="IPR005801">
    <property type="entry name" value="ADC_synthase"/>
</dbReference>
<dbReference type="SUPFAM" id="SSF52317">
    <property type="entry name" value="Class I glutamine amidotransferase-like"/>
    <property type="match status" value="1"/>
</dbReference>
<accession>A0A2S0WEV2</accession>
<dbReference type="InterPro" id="IPR019999">
    <property type="entry name" value="Anth_synth_I-like"/>
</dbReference>
<evidence type="ECO:0000256" key="4">
    <source>
        <dbReference type="ARBA" id="ARBA00022962"/>
    </source>
</evidence>
<dbReference type="GO" id="GO:0005737">
    <property type="term" value="C:cytoplasm"/>
    <property type="evidence" value="ECO:0007669"/>
    <property type="project" value="TreeGrafter"/>
</dbReference>
<keyword evidence="9" id="KW-1185">Reference proteome</keyword>
<proteinExistence type="inferred from homology"/>
<evidence type="ECO:0000259" key="7">
    <source>
        <dbReference type="Pfam" id="PF04715"/>
    </source>
</evidence>
<sequence length="657" mass="69215">MILLVDNHDSYTYNLAHLIAAAAGSEPEVVLADAVFSTGTLERVRAGDYTHVVISPGPGTVASEDDFAGSRAVIEASADIPVLGVCLGHQGLAYLAGAEVSRSAPRHGALSRITHTGEGIFAGLPQGFEAVRYHSLCVSESPGIAVHARSEDGVIQGLEVVGRPHWGVQFHPESVLTEHGLALMANFLALAPLAAPRPAERVVAPTTSARRAPAWRVAHEAIEGEIDTEAAFRELVRGGAKEAVWLDSADVSGFSIMGTSAGSLSEVLTFKRGSPGPDILTRLEAELGTGIDASEVLEAVPFTGGWVGYLGYECAALTVPGFHPRHRSAAPDAQFLRPQSFIAYDHARRRAHLMVLERLGADRGDRSETAALMGQLRAAVRGAAPPARAAGRVEAGAWRLSRPAYLERIASVKDALARGDSYEVCLTDTYLAHSTCSGVELYSRLRRANPAPYAAYLSFDGLEVLSSSPERFLTARGGAVESKPIKGTLPREADPARLYSDAKTRAELLMIADLVRNDLSRVCEPGSVTAQPVMSVESYATVHQLCSTIRGRLRPGASAVDAVRASFPPGSMTGAPKERTMELIDALEAGPRGVYSGALGYFGFDGSADLSVVIRTAVKRGGEVTVGAGGAIVWDSDPEAEYGEALLKASAVLGALA</sequence>
<dbReference type="Pfam" id="PF00425">
    <property type="entry name" value="Chorismate_bind"/>
    <property type="match status" value="1"/>
</dbReference>
<name>A0A2S0WEV2_9CORY</name>
<comment type="similarity">
    <text evidence="1">In the C-terminal section; belongs to the anthranilate synthase component I family.</text>
</comment>
<dbReference type="PROSITE" id="PS51273">
    <property type="entry name" value="GATASE_TYPE_1"/>
    <property type="match status" value="1"/>
</dbReference>
<dbReference type="GO" id="GO:0009396">
    <property type="term" value="P:folic acid-containing compound biosynthetic process"/>
    <property type="evidence" value="ECO:0007669"/>
    <property type="project" value="InterPro"/>
</dbReference>
<dbReference type="Gene3D" id="3.60.120.10">
    <property type="entry name" value="Anthranilate synthase"/>
    <property type="match status" value="1"/>
</dbReference>
<dbReference type="PRINTS" id="PR00096">
    <property type="entry name" value="GATASE"/>
</dbReference>
<dbReference type="NCBIfam" id="TIGR00566">
    <property type="entry name" value="trpG_papA"/>
    <property type="match status" value="1"/>
</dbReference>
<keyword evidence="3" id="KW-0808">Transferase</keyword>
<dbReference type="AlphaFoldDB" id="A0A2S0WEV2"/>
<keyword evidence="4" id="KW-0315">Glutamine amidotransferase</keyword>
<dbReference type="GO" id="GO:0046820">
    <property type="term" value="F:4-amino-4-deoxychorismate synthase activity"/>
    <property type="evidence" value="ECO:0007669"/>
    <property type="project" value="UniProtKB-EC"/>
</dbReference>
<dbReference type="OrthoDB" id="3518032at2"/>
<dbReference type="Pfam" id="PF04715">
    <property type="entry name" value="Anth_synt_I_N"/>
    <property type="match status" value="1"/>
</dbReference>
<dbReference type="NCBIfam" id="TIGR00553">
    <property type="entry name" value="pabB"/>
    <property type="match status" value="1"/>
</dbReference>
<dbReference type="PANTHER" id="PTHR11236">
    <property type="entry name" value="AMINOBENZOATE/ANTHRANILATE SYNTHASE"/>
    <property type="match status" value="1"/>
</dbReference>
<evidence type="ECO:0000313" key="9">
    <source>
        <dbReference type="Proteomes" id="UP000244754"/>
    </source>
</evidence>
<evidence type="ECO:0000256" key="3">
    <source>
        <dbReference type="ARBA" id="ARBA00022679"/>
    </source>
</evidence>
<evidence type="ECO:0000256" key="1">
    <source>
        <dbReference type="ARBA" id="ARBA00005970"/>
    </source>
</evidence>
<dbReference type="InterPro" id="IPR006221">
    <property type="entry name" value="TrpG/PapA_dom"/>
</dbReference>
<dbReference type="GO" id="GO:0000162">
    <property type="term" value="P:L-tryptophan biosynthetic process"/>
    <property type="evidence" value="ECO:0007669"/>
    <property type="project" value="TreeGrafter"/>
</dbReference>
<reference evidence="9" key="1">
    <citation type="submission" date="2018-01" db="EMBL/GenBank/DDBJ databases">
        <authorList>
            <person name="Li J."/>
        </authorList>
    </citation>
    <scope>NUCLEOTIDE SEQUENCE [LARGE SCALE GENOMIC DNA]</scope>
    <source>
        <strain evidence="9">2184</strain>
    </source>
</reference>
<dbReference type="EMBL" id="CP026948">
    <property type="protein sequence ID" value="AWB84301.1"/>
    <property type="molecule type" value="Genomic_DNA"/>
</dbReference>
<dbReference type="InterPro" id="IPR005802">
    <property type="entry name" value="ADC_synth_comp_1"/>
</dbReference>
<dbReference type="SUPFAM" id="SSF56322">
    <property type="entry name" value="ADC synthase"/>
    <property type="match status" value="1"/>
</dbReference>
<dbReference type="InterPro" id="IPR029062">
    <property type="entry name" value="Class_I_gatase-like"/>
</dbReference>
<evidence type="ECO:0000259" key="6">
    <source>
        <dbReference type="Pfam" id="PF00425"/>
    </source>
</evidence>
<gene>
    <name evidence="8" type="primary">pabB</name>
    <name evidence="8" type="ORF">C3E79_07260</name>
</gene>